<evidence type="ECO:0000313" key="11">
    <source>
        <dbReference type="EMBL" id="PYF02703.1"/>
    </source>
</evidence>
<dbReference type="OrthoDB" id="9762726at2"/>
<dbReference type="EMBL" id="QJTI01000010">
    <property type="protein sequence ID" value="PYF02703.1"/>
    <property type="molecule type" value="Genomic_DNA"/>
</dbReference>
<keyword evidence="1" id="KW-0547">Nucleotide-binding</keyword>
<dbReference type="SUPFAM" id="SSF52540">
    <property type="entry name" value="P-loop containing nucleoside triphosphate hydrolases"/>
    <property type="match status" value="1"/>
</dbReference>
<keyword evidence="8" id="KW-0597">Phosphoprotein</keyword>
<dbReference type="GO" id="GO:0000160">
    <property type="term" value="P:phosphorelay signal transduction system"/>
    <property type="evidence" value="ECO:0007669"/>
    <property type="project" value="UniProtKB-KW"/>
</dbReference>
<dbReference type="PROSITE" id="PS50045">
    <property type="entry name" value="SIGMA54_INTERACT_4"/>
    <property type="match status" value="1"/>
</dbReference>
<dbReference type="Pfam" id="PF00072">
    <property type="entry name" value="Response_reg"/>
    <property type="match status" value="1"/>
</dbReference>
<dbReference type="Gene3D" id="3.40.50.2300">
    <property type="match status" value="1"/>
</dbReference>
<dbReference type="Pfam" id="PF00158">
    <property type="entry name" value="Sigma54_activat"/>
    <property type="match status" value="1"/>
</dbReference>
<accession>A0A318TDN6</accession>
<dbReference type="CDD" id="cd00009">
    <property type="entry name" value="AAA"/>
    <property type="match status" value="1"/>
</dbReference>
<dbReference type="InterPro" id="IPR025662">
    <property type="entry name" value="Sigma_54_int_dom_ATP-bd_1"/>
</dbReference>
<dbReference type="InterPro" id="IPR009057">
    <property type="entry name" value="Homeodomain-like_sf"/>
</dbReference>
<feature type="modified residue" description="4-aspartylphosphate" evidence="8">
    <location>
        <position position="54"/>
    </location>
</feature>
<dbReference type="Gene3D" id="3.40.50.300">
    <property type="entry name" value="P-loop containing nucleotide triphosphate hydrolases"/>
    <property type="match status" value="1"/>
</dbReference>
<reference evidence="11 12" key="1">
    <citation type="submission" date="2018-06" db="EMBL/GenBank/DDBJ databases">
        <title>Genomic Encyclopedia of Archaeal and Bacterial Type Strains, Phase II (KMG-II): from individual species to whole genera.</title>
        <authorList>
            <person name="Goeker M."/>
        </authorList>
    </citation>
    <scope>NUCLEOTIDE SEQUENCE [LARGE SCALE GENOMIC DNA]</scope>
    <source>
        <strain evidence="11 12">JCM 11668</strain>
    </source>
</reference>
<dbReference type="SUPFAM" id="SSF52172">
    <property type="entry name" value="CheY-like"/>
    <property type="match status" value="1"/>
</dbReference>
<dbReference type="InterPro" id="IPR002078">
    <property type="entry name" value="Sigma_54_int"/>
</dbReference>
<proteinExistence type="predicted"/>
<evidence type="ECO:0000259" key="9">
    <source>
        <dbReference type="PROSITE" id="PS50045"/>
    </source>
</evidence>
<evidence type="ECO:0000256" key="6">
    <source>
        <dbReference type="ARBA" id="ARBA00023159"/>
    </source>
</evidence>
<dbReference type="InterPro" id="IPR025944">
    <property type="entry name" value="Sigma_54_int_dom_CS"/>
</dbReference>
<evidence type="ECO:0000256" key="5">
    <source>
        <dbReference type="ARBA" id="ARBA00023125"/>
    </source>
</evidence>
<keyword evidence="3" id="KW-0902">Two-component regulatory system</keyword>
<evidence type="ECO:0000256" key="8">
    <source>
        <dbReference type="PROSITE-ProRule" id="PRU00169"/>
    </source>
</evidence>
<evidence type="ECO:0000256" key="7">
    <source>
        <dbReference type="ARBA" id="ARBA00023163"/>
    </source>
</evidence>
<protein>
    <submittedName>
        <fullName evidence="11">Two component Fis family sigma54 specific transcriptional regulator</fullName>
    </submittedName>
</protein>
<feature type="domain" description="Sigma-54 factor interaction" evidence="9">
    <location>
        <begin position="164"/>
        <end position="393"/>
    </location>
</feature>
<keyword evidence="12" id="KW-1185">Reference proteome</keyword>
<evidence type="ECO:0000259" key="10">
    <source>
        <dbReference type="PROSITE" id="PS50110"/>
    </source>
</evidence>
<dbReference type="Gene3D" id="1.10.10.60">
    <property type="entry name" value="Homeodomain-like"/>
    <property type="match status" value="1"/>
</dbReference>
<dbReference type="Proteomes" id="UP000248148">
    <property type="component" value="Unassembled WGS sequence"/>
</dbReference>
<name>A0A318TDN6_9BRAD</name>
<sequence>MSGQATVLVVDDEIRSLESLKRVLSEEFEVICAKDAGEARRVLESEIVHAILCDQRMQHETGVDFLKHVREVWPDPVRMIISGYSDSEDIIAGINEAGIYQYIAKPWHPDKLLDSVRGAVQLFRLQKETETAGIDMKLTPERVKRVVTEKRGAAQQLFDFDRIVHAPDSPLRDVIELGRRAADFDISVLITGESGTGKELLARAIHYGSSRSAKAFVVENCGALPDELLESELFGCKKGAFTGAYQDRIGLFEVADGGTIFLDEIGETSPAFQVKLLRVLQESEIRPLGAQRVRKVDVRVVAATNRDLEAEVRAGRFRRDLYYRLAAFPLHMPALRERPMDIPLIARRVLDEVSKAYGRAVHGIAPDALSRMQCYDWPGNVRELQNEIQRMVVLADNGQLEDRDLSPRIRSSGAPITLRNGHGNGHHNGHGNGHSVGATLKTQIEALERLMITEALDRHGGNISRVAGELGLSRVGLRNKLGRYDLRKGVSRDG</sequence>
<gene>
    <name evidence="11" type="ORF">BJ122_11040</name>
</gene>
<dbReference type="GO" id="GO:0043565">
    <property type="term" value="F:sequence-specific DNA binding"/>
    <property type="evidence" value="ECO:0007669"/>
    <property type="project" value="InterPro"/>
</dbReference>
<keyword evidence="4" id="KW-0805">Transcription regulation</keyword>
<keyword evidence="6" id="KW-0010">Activator</keyword>
<dbReference type="InterPro" id="IPR001789">
    <property type="entry name" value="Sig_transdc_resp-reg_receiver"/>
</dbReference>
<dbReference type="GO" id="GO:0006355">
    <property type="term" value="P:regulation of DNA-templated transcription"/>
    <property type="evidence" value="ECO:0007669"/>
    <property type="project" value="InterPro"/>
</dbReference>
<dbReference type="InterPro" id="IPR011006">
    <property type="entry name" value="CheY-like_superfamily"/>
</dbReference>
<keyword evidence="7" id="KW-0804">Transcription</keyword>
<dbReference type="AlphaFoldDB" id="A0A318TDN6"/>
<dbReference type="PROSITE" id="PS00676">
    <property type="entry name" value="SIGMA54_INTERACT_2"/>
    <property type="match status" value="1"/>
</dbReference>
<keyword evidence="5" id="KW-0238">DNA-binding</keyword>
<dbReference type="Gene3D" id="1.10.8.60">
    <property type="match status" value="1"/>
</dbReference>
<feature type="domain" description="Response regulatory" evidence="10">
    <location>
        <begin position="6"/>
        <end position="120"/>
    </location>
</feature>
<dbReference type="InterPro" id="IPR002197">
    <property type="entry name" value="HTH_Fis"/>
</dbReference>
<evidence type="ECO:0000256" key="1">
    <source>
        <dbReference type="ARBA" id="ARBA00022741"/>
    </source>
</evidence>
<dbReference type="PRINTS" id="PR01590">
    <property type="entry name" value="HTHFIS"/>
</dbReference>
<dbReference type="PROSITE" id="PS50110">
    <property type="entry name" value="RESPONSE_REGULATORY"/>
    <property type="match status" value="1"/>
</dbReference>
<dbReference type="PROSITE" id="PS00688">
    <property type="entry name" value="SIGMA54_INTERACT_3"/>
    <property type="match status" value="1"/>
</dbReference>
<dbReference type="GO" id="GO:0005524">
    <property type="term" value="F:ATP binding"/>
    <property type="evidence" value="ECO:0007669"/>
    <property type="project" value="UniProtKB-KW"/>
</dbReference>
<evidence type="ECO:0000313" key="12">
    <source>
        <dbReference type="Proteomes" id="UP000248148"/>
    </source>
</evidence>
<dbReference type="InterPro" id="IPR025943">
    <property type="entry name" value="Sigma_54_int_dom_ATP-bd_2"/>
</dbReference>
<evidence type="ECO:0000256" key="4">
    <source>
        <dbReference type="ARBA" id="ARBA00023015"/>
    </source>
</evidence>
<dbReference type="InterPro" id="IPR058031">
    <property type="entry name" value="AAA_lid_NorR"/>
</dbReference>
<dbReference type="Pfam" id="PF02954">
    <property type="entry name" value="HTH_8"/>
    <property type="match status" value="1"/>
</dbReference>
<dbReference type="Pfam" id="PF25601">
    <property type="entry name" value="AAA_lid_14"/>
    <property type="match status" value="1"/>
</dbReference>
<dbReference type="SMART" id="SM00448">
    <property type="entry name" value="REC"/>
    <property type="match status" value="1"/>
</dbReference>
<keyword evidence="2" id="KW-0067">ATP-binding</keyword>
<dbReference type="RefSeq" id="WP_110780875.1">
    <property type="nucleotide sequence ID" value="NZ_QJTI01000010.1"/>
</dbReference>
<dbReference type="SUPFAM" id="SSF46689">
    <property type="entry name" value="Homeodomain-like"/>
    <property type="match status" value="1"/>
</dbReference>
<dbReference type="PROSITE" id="PS00675">
    <property type="entry name" value="SIGMA54_INTERACT_1"/>
    <property type="match status" value="1"/>
</dbReference>
<dbReference type="InterPro" id="IPR003593">
    <property type="entry name" value="AAA+_ATPase"/>
</dbReference>
<organism evidence="11 12">
    <name type="scientific">Rhodopseudomonas faecalis</name>
    <dbReference type="NCBI Taxonomy" id="99655"/>
    <lineage>
        <taxon>Bacteria</taxon>
        <taxon>Pseudomonadati</taxon>
        <taxon>Pseudomonadota</taxon>
        <taxon>Alphaproteobacteria</taxon>
        <taxon>Hyphomicrobiales</taxon>
        <taxon>Nitrobacteraceae</taxon>
        <taxon>Rhodopseudomonas</taxon>
    </lineage>
</organism>
<dbReference type="InterPro" id="IPR027417">
    <property type="entry name" value="P-loop_NTPase"/>
</dbReference>
<comment type="caution">
    <text evidence="11">The sequence shown here is derived from an EMBL/GenBank/DDBJ whole genome shotgun (WGS) entry which is preliminary data.</text>
</comment>
<dbReference type="FunFam" id="3.40.50.300:FF:000006">
    <property type="entry name" value="DNA-binding transcriptional regulator NtrC"/>
    <property type="match status" value="1"/>
</dbReference>
<evidence type="ECO:0000256" key="2">
    <source>
        <dbReference type="ARBA" id="ARBA00022840"/>
    </source>
</evidence>
<dbReference type="PANTHER" id="PTHR32071:SF117">
    <property type="entry name" value="PTS-DEPENDENT DIHYDROXYACETONE KINASE OPERON REGULATORY PROTEIN-RELATED"/>
    <property type="match status" value="1"/>
</dbReference>
<evidence type="ECO:0000256" key="3">
    <source>
        <dbReference type="ARBA" id="ARBA00023012"/>
    </source>
</evidence>
<dbReference type="PANTHER" id="PTHR32071">
    <property type="entry name" value="TRANSCRIPTIONAL REGULATORY PROTEIN"/>
    <property type="match status" value="1"/>
</dbReference>
<dbReference type="SMART" id="SM00382">
    <property type="entry name" value="AAA"/>
    <property type="match status" value="1"/>
</dbReference>